<dbReference type="EMBL" id="JBBXMP010000130">
    <property type="protein sequence ID" value="KAL0061594.1"/>
    <property type="molecule type" value="Genomic_DNA"/>
</dbReference>
<evidence type="ECO:0000313" key="9">
    <source>
        <dbReference type="Proteomes" id="UP001437256"/>
    </source>
</evidence>
<comment type="caution">
    <text evidence="8">The sequence shown here is derived from an EMBL/GenBank/DDBJ whole genome shotgun (WGS) entry which is preliminary data.</text>
</comment>
<gene>
    <name evidence="8" type="ORF">AAF712_011563</name>
</gene>
<accession>A0ABR2ZK68</accession>
<evidence type="ECO:0000256" key="6">
    <source>
        <dbReference type="SAM" id="MobiDB-lite"/>
    </source>
</evidence>
<feature type="region of interest" description="Disordered" evidence="6">
    <location>
        <begin position="419"/>
        <end position="438"/>
    </location>
</feature>
<feature type="compositionally biased region" description="Low complexity" evidence="6">
    <location>
        <begin position="647"/>
        <end position="656"/>
    </location>
</feature>
<dbReference type="InterPro" id="IPR011545">
    <property type="entry name" value="DEAD/DEAH_box_helicase_dom"/>
</dbReference>
<dbReference type="InterPro" id="IPR027417">
    <property type="entry name" value="P-loop_NTPase"/>
</dbReference>
<reference evidence="8 9" key="1">
    <citation type="submission" date="2024-05" db="EMBL/GenBank/DDBJ databases">
        <title>A draft genome resource for the thread blight pathogen Marasmius tenuissimus strain MS-2.</title>
        <authorList>
            <person name="Yulfo-Soto G.E."/>
            <person name="Baruah I.K."/>
            <person name="Amoako-Attah I."/>
            <person name="Bukari Y."/>
            <person name="Meinhardt L.W."/>
            <person name="Bailey B.A."/>
            <person name="Cohen S.P."/>
        </authorList>
    </citation>
    <scope>NUCLEOTIDE SEQUENCE [LARGE SCALE GENOMIC DNA]</scope>
    <source>
        <strain evidence="8 9">MS-2</strain>
    </source>
</reference>
<feature type="compositionally biased region" description="Pro residues" evidence="6">
    <location>
        <begin position="496"/>
        <end position="515"/>
    </location>
</feature>
<dbReference type="Pfam" id="PF00270">
    <property type="entry name" value="DEAD"/>
    <property type="match status" value="1"/>
</dbReference>
<dbReference type="PROSITE" id="PS51192">
    <property type="entry name" value="HELICASE_ATP_BIND_1"/>
    <property type="match status" value="1"/>
</dbReference>
<dbReference type="SMART" id="SM00487">
    <property type="entry name" value="DEXDc"/>
    <property type="match status" value="1"/>
</dbReference>
<dbReference type="SUPFAM" id="SSF52540">
    <property type="entry name" value="P-loop containing nucleoside triphosphate hydrolases"/>
    <property type="match status" value="1"/>
</dbReference>
<comment type="similarity">
    <text evidence="1">Belongs to the helicase family. RecQ subfamily.</text>
</comment>
<evidence type="ECO:0000259" key="7">
    <source>
        <dbReference type="PROSITE" id="PS51192"/>
    </source>
</evidence>
<feature type="domain" description="Helicase ATP-binding" evidence="7">
    <location>
        <begin position="39"/>
        <end position="234"/>
    </location>
</feature>
<protein>
    <recommendedName>
        <fullName evidence="5">DNA 3'-5' helicase</fullName>
        <ecNumber evidence="5">5.6.2.4</ecNumber>
    </recommendedName>
</protein>
<feature type="region of interest" description="Disordered" evidence="6">
    <location>
        <begin position="496"/>
        <end position="531"/>
    </location>
</feature>
<evidence type="ECO:0000313" key="8">
    <source>
        <dbReference type="EMBL" id="KAL0061594.1"/>
    </source>
</evidence>
<dbReference type="Gene3D" id="3.40.50.300">
    <property type="entry name" value="P-loop containing nucleotide triphosphate hydrolases"/>
    <property type="match status" value="2"/>
</dbReference>
<organism evidence="8 9">
    <name type="scientific">Marasmius tenuissimus</name>
    <dbReference type="NCBI Taxonomy" id="585030"/>
    <lineage>
        <taxon>Eukaryota</taxon>
        <taxon>Fungi</taxon>
        <taxon>Dikarya</taxon>
        <taxon>Basidiomycota</taxon>
        <taxon>Agaricomycotina</taxon>
        <taxon>Agaricomycetes</taxon>
        <taxon>Agaricomycetidae</taxon>
        <taxon>Agaricales</taxon>
        <taxon>Marasmiineae</taxon>
        <taxon>Marasmiaceae</taxon>
        <taxon>Marasmius</taxon>
    </lineage>
</organism>
<feature type="region of interest" description="Disordered" evidence="6">
    <location>
        <begin position="647"/>
        <end position="713"/>
    </location>
</feature>
<dbReference type="Proteomes" id="UP001437256">
    <property type="component" value="Unassembled WGS sequence"/>
</dbReference>
<evidence type="ECO:0000256" key="2">
    <source>
        <dbReference type="ARBA" id="ARBA00023125"/>
    </source>
</evidence>
<keyword evidence="2" id="KW-0238">DNA-binding</keyword>
<comment type="catalytic activity">
    <reaction evidence="4">
        <text>Couples ATP hydrolysis with the unwinding of duplex DNA by translocating in the 3'-5' direction.</text>
        <dbReference type="EC" id="5.6.2.4"/>
    </reaction>
</comment>
<name>A0ABR2ZK68_9AGAR</name>
<sequence length="713" mass="80542">MTQRLKWTDEEGKSAISLVVSRCIPQWPHGLREYQEKYIPAIMNGDNLLVITATGDGKSAFFCVPIVVHNEISRHPDLYPALPRKEHAMGVIVTPTKGLAASIVRDYSFIFSKALMGLSVLELRIFNIAAFAYTHEAITEARIAGIDIVMKICESRTWQVICVDPEHLQQPEWRQIMKHDDFTKNLVYFCCEEIHLIRDWGLAFRPCFKFIGSTACGELPHHVPIIGLSATCPPGLSTDVVCRSLGLVGNNFHTVRRSNERLNMQLILEPIARVRGASKYHQLYPYVKSNRKIVIHVNTIPEAYEIYLFLFNLLPDGCNRLRRIRMYHSLCTDQYNHDTLELMDDDPYLQVIIATIGFANGINRLAIQDCVSWRLPMTLDLLIQQLGRGGRSADIICRGIALAPVDDIKRARAMTTGHDVGAAAGKSKRSKKKKDVPTLDDGKAQLLAEEVCLTGACNRYYQNPPVESSLLSCHEANRAVYCSLCAARHDITYDFPSPPLPDEPDSPPDWLPLPAPQKKKSRYKSKTNLGKKERTSMQTWLHDFRRLIWSQANVAENPALVFYPVDFFLSQPVIELILDEFLVIPNSAHLATILRSNPWQLTEDHTDRLFSLIQEFQATIRGWRRDEKRERAEAKKVKSQSAGNIVEGLDLGSSSESDGDVEADIGEEPEYIYKSQHPRHFTPSDSTKTETSASAFGGTGDRKFWAKENQQPS</sequence>
<dbReference type="PANTHER" id="PTHR13710:SF105">
    <property type="entry name" value="ATP-DEPENDENT DNA HELICASE Q1"/>
    <property type="match status" value="1"/>
</dbReference>
<evidence type="ECO:0000256" key="5">
    <source>
        <dbReference type="ARBA" id="ARBA00034808"/>
    </source>
</evidence>
<dbReference type="EC" id="5.6.2.4" evidence="5"/>
<feature type="compositionally biased region" description="Acidic residues" evidence="6">
    <location>
        <begin position="657"/>
        <end position="670"/>
    </location>
</feature>
<dbReference type="PANTHER" id="PTHR13710">
    <property type="entry name" value="DNA HELICASE RECQ FAMILY MEMBER"/>
    <property type="match status" value="1"/>
</dbReference>
<feature type="compositionally biased region" description="Polar residues" evidence="6">
    <location>
        <begin position="683"/>
        <end position="694"/>
    </location>
</feature>
<evidence type="ECO:0000256" key="3">
    <source>
        <dbReference type="ARBA" id="ARBA00023235"/>
    </source>
</evidence>
<proteinExistence type="inferred from homology"/>
<keyword evidence="3" id="KW-0413">Isomerase</keyword>
<keyword evidence="9" id="KW-1185">Reference proteome</keyword>
<evidence type="ECO:0000256" key="4">
    <source>
        <dbReference type="ARBA" id="ARBA00034617"/>
    </source>
</evidence>
<evidence type="ECO:0000256" key="1">
    <source>
        <dbReference type="ARBA" id="ARBA00005446"/>
    </source>
</evidence>
<dbReference type="InterPro" id="IPR014001">
    <property type="entry name" value="Helicase_ATP-bd"/>
</dbReference>